<feature type="region of interest" description="Disordered" evidence="1">
    <location>
        <begin position="49"/>
        <end position="70"/>
    </location>
</feature>
<gene>
    <name evidence="2" type="ORF">CEXT_291831</name>
</gene>
<evidence type="ECO:0000313" key="2">
    <source>
        <dbReference type="EMBL" id="GIZ04823.1"/>
    </source>
</evidence>
<reference evidence="2 3" key="1">
    <citation type="submission" date="2021-06" db="EMBL/GenBank/DDBJ databases">
        <title>Caerostris extrusa draft genome.</title>
        <authorList>
            <person name="Kono N."/>
            <person name="Arakawa K."/>
        </authorList>
    </citation>
    <scope>NUCLEOTIDE SEQUENCE [LARGE SCALE GENOMIC DNA]</scope>
</reference>
<name>A0AAV4YCU0_CAEEX</name>
<organism evidence="2 3">
    <name type="scientific">Caerostris extrusa</name>
    <name type="common">Bark spider</name>
    <name type="synonym">Caerostris bankana</name>
    <dbReference type="NCBI Taxonomy" id="172846"/>
    <lineage>
        <taxon>Eukaryota</taxon>
        <taxon>Metazoa</taxon>
        <taxon>Ecdysozoa</taxon>
        <taxon>Arthropoda</taxon>
        <taxon>Chelicerata</taxon>
        <taxon>Arachnida</taxon>
        <taxon>Araneae</taxon>
        <taxon>Araneomorphae</taxon>
        <taxon>Entelegynae</taxon>
        <taxon>Araneoidea</taxon>
        <taxon>Araneidae</taxon>
        <taxon>Caerostris</taxon>
    </lineage>
</organism>
<dbReference type="Proteomes" id="UP001054945">
    <property type="component" value="Unassembled WGS sequence"/>
</dbReference>
<dbReference type="EMBL" id="BPLR01019148">
    <property type="protein sequence ID" value="GIZ04823.1"/>
    <property type="molecule type" value="Genomic_DNA"/>
</dbReference>
<proteinExistence type="predicted"/>
<accession>A0AAV4YCU0</accession>
<dbReference type="AlphaFoldDB" id="A0AAV4YCU0"/>
<evidence type="ECO:0000313" key="3">
    <source>
        <dbReference type="Proteomes" id="UP001054945"/>
    </source>
</evidence>
<sequence>MQEGILTSRLPEQTKHKEFLVKEPVLESDISFLPPFLLPPGTVVMQTTPRRNSDDKVNGSSHHSIKTLENTPGKRIRPFQWYGGFHRPLCSRTIT</sequence>
<keyword evidence="3" id="KW-1185">Reference proteome</keyword>
<evidence type="ECO:0000256" key="1">
    <source>
        <dbReference type="SAM" id="MobiDB-lite"/>
    </source>
</evidence>
<comment type="caution">
    <text evidence="2">The sequence shown here is derived from an EMBL/GenBank/DDBJ whole genome shotgun (WGS) entry which is preliminary data.</text>
</comment>
<feature type="compositionally biased region" description="Polar residues" evidence="1">
    <location>
        <begin position="58"/>
        <end position="70"/>
    </location>
</feature>
<protein>
    <submittedName>
        <fullName evidence="2">Uncharacterized protein</fullName>
    </submittedName>
</protein>